<feature type="coiled-coil region" evidence="1">
    <location>
        <begin position="81"/>
        <end position="108"/>
    </location>
</feature>
<keyword evidence="1" id="KW-0175">Coiled coil</keyword>
<keyword evidence="2" id="KW-0732">Signal</keyword>
<evidence type="ECO:0000256" key="2">
    <source>
        <dbReference type="SAM" id="SignalP"/>
    </source>
</evidence>
<evidence type="ECO:0000256" key="1">
    <source>
        <dbReference type="SAM" id="Coils"/>
    </source>
</evidence>
<dbReference type="RefSeq" id="WP_093921798.1">
    <property type="nucleotide sequence ID" value="NZ_FOMW01000001.1"/>
</dbReference>
<gene>
    <name evidence="3" type="ORF">SAMN04488523_10120</name>
</gene>
<dbReference type="OrthoDB" id="7867452at2"/>
<name>A0A1I1SFN4_9RHOB</name>
<accession>A0A1I1SFN4</accession>
<protein>
    <submittedName>
        <fullName evidence="3">Uncharacterized protein</fullName>
    </submittedName>
</protein>
<keyword evidence="4" id="KW-1185">Reference proteome</keyword>
<feature type="chain" id="PRO_5011481162" evidence="2">
    <location>
        <begin position="21"/>
        <end position="112"/>
    </location>
</feature>
<dbReference type="STRING" id="74348.SAMN04488523_10120"/>
<proteinExistence type="predicted"/>
<dbReference type="Proteomes" id="UP000198977">
    <property type="component" value="Unassembled WGS sequence"/>
</dbReference>
<evidence type="ECO:0000313" key="4">
    <source>
        <dbReference type="Proteomes" id="UP000198977"/>
    </source>
</evidence>
<sequence length="112" mass="12297">MRRATFAIAIVASMGSTAQAARTYAGEEAAALRCANTLALTAVALNGEALISQAEKEVMLGITFLILERHVSGTWNQKKAALEVMRDRRNLEDTLQDYRNNAAQCLRQFPIN</sequence>
<dbReference type="AlphaFoldDB" id="A0A1I1SFN4"/>
<evidence type="ECO:0000313" key="3">
    <source>
        <dbReference type="EMBL" id="SFD45295.1"/>
    </source>
</evidence>
<feature type="signal peptide" evidence="2">
    <location>
        <begin position="1"/>
        <end position="20"/>
    </location>
</feature>
<dbReference type="EMBL" id="FOMW01000001">
    <property type="protein sequence ID" value="SFD45295.1"/>
    <property type="molecule type" value="Genomic_DNA"/>
</dbReference>
<reference evidence="3 4" key="1">
    <citation type="submission" date="2016-10" db="EMBL/GenBank/DDBJ databases">
        <authorList>
            <person name="de Groot N.N."/>
        </authorList>
    </citation>
    <scope>NUCLEOTIDE SEQUENCE [LARGE SCALE GENOMIC DNA]</scope>
    <source>
        <strain evidence="3 4">DSM 11443</strain>
    </source>
</reference>
<organism evidence="3 4">
    <name type="scientific">Sulfitobacter brevis</name>
    <dbReference type="NCBI Taxonomy" id="74348"/>
    <lineage>
        <taxon>Bacteria</taxon>
        <taxon>Pseudomonadati</taxon>
        <taxon>Pseudomonadota</taxon>
        <taxon>Alphaproteobacteria</taxon>
        <taxon>Rhodobacterales</taxon>
        <taxon>Roseobacteraceae</taxon>
        <taxon>Sulfitobacter</taxon>
    </lineage>
</organism>